<accession>A0ABX7MS36</accession>
<evidence type="ECO:0008006" key="4">
    <source>
        <dbReference type="Google" id="ProtNLM"/>
    </source>
</evidence>
<sequence length="292" mass="32543">MLSVFNRFFMALMVLVLAGCSSPETPQEVAGAFWQSVAENDGDALTELSTLRDANRFDGFGRDWTDVTPVFGRVVIDDAAATIVTRLPAQEGSSAKPQELVTYLVRRQKGWQVDYERTRDAVMNPSPFGQLMGELGKLRDKLEARFASSSDDLEASMNEFAIEFEAYTRELEQDAEDAMEDFGETLQDAMEDLVDSINEALEDDRSMSPDDQILLEEAARDLDGNSQSLDDPSVNSLAEASRAMARTGERLGRLSEDTLNRYQDEWNEALAQIQEDTDAFFGDLRQRSEAGS</sequence>
<keyword evidence="3" id="KW-1185">Reference proteome</keyword>
<dbReference type="EMBL" id="CP071247">
    <property type="protein sequence ID" value="QSP95113.1"/>
    <property type="molecule type" value="Genomic_DNA"/>
</dbReference>
<evidence type="ECO:0000313" key="3">
    <source>
        <dbReference type="Proteomes" id="UP000663555"/>
    </source>
</evidence>
<dbReference type="Gene3D" id="1.20.5.1230">
    <property type="entry name" value="Apolipoprotein A-I"/>
    <property type="match status" value="1"/>
</dbReference>
<dbReference type="RefSeq" id="WP_206644320.1">
    <property type="nucleotide sequence ID" value="NZ_CP071247.1"/>
</dbReference>
<proteinExistence type="predicted"/>
<dbReference type="SUPFAM" id="SSF58113">
    <property type="entry name" value="Apolipoprotein A-I"/>
    <property type="match status" value="1"/>
</dbReference>
<feature type="signal peptide" evidence="1">
    <location>
        <begin position="1"/>
        <end position="18"/>
    </location>
</feature>
<reference evidence="2 3" key="1">
    <citation type="submission" date="2021-03" db="EMBL/GenBank/DDBJ databases">
        <title>Genome sequencing of Marinobacter sp. LPB0319.</title>
        <authorList>
            <person name="Kim J."/>
        </authorList>
    </citation>
    <scope>NUCLEOTIDE SEQUENCE [LARGE SCALE GENOMIC DNA]</scope>
    <source>
        <strain evidence="2 3">LPB0319</strain>
    </source>
</reference>
<protein>
    <recommendedName>
        <fullName evidence="4">DUF3829 domain-containing protein</fullName>
    </recommendedName>
</protein>
<keyword evidence="1" id="KW-0732">Signal</keyword>
<feature type="chain" id="PRO_5046995383" description="DUF3829 domain-containing protein" evidence="1">
    <location>
        <begin position="19"/>
        <end position="292"/>
    </location>
</feature>
<gene>
    <name evidence="2" type="ORF">LPB19_01435</name>
</gene>
<name>A0ABX7MS36_9GAMM</name>
<dbReference type="PROSITE" id="PS51257">
    <property type="entry name" value="PROKAR_LIPOPROTEIN"/>
    <property type="match status" value="1"/>
</dbReference>
<organism evidence="2 3">
    <name type="scientific">Marinobacter salinisoli</name>
    <dbReference type="NCBI Taxonomy" id="2769486"/>
    <lineage>
        <taxon>Bacteria</taxon>
        <taxon>Pseudomonadati</taxon>
        <taxon>Pseudomonadota</taxon>
        <taxon>Gammaproteobacteria</taxon>
        <taxon>Pseudomonadales</taxon>
        <taxon>Marinobacteraceae</taxon>
        <taxon>Marinobacter</taxon>
    </lineage>
</organism>
<evidence type="ECO:0000256" key="1">
    <source>
        <dbReference type="SAM" id="SignalP"/>
    </source>
</evidence>
<evidence type="ECO:0000313" key="2">
    <source>
        <dbReference type="EMBL" id="QSP95113.1"/>
    </source>
</evidence>
<dbReference type="Proteomes" id="UP000663555">
    <property type="component" value="Chromosome"/>
</dbReference>